<evidence type="ECO:0000256" key="1">
    <source>
        <dbReference type="SAM" id="MobiDB-lite"/>
    </source>
</evidence>
<dbReference type="OrthoDB" id="3231188at2759"/>
<feature type="compositionally biased region" description="Acidic residues" evidence="1">
    <location>
        <begin position="182"/>
        <end position="192"/>
    </location>
</feature>
<dbReference type="RefSeq" id="XP_036631228.1">
    <property type="nucleotide sequence ID" value="XM_036777608.1"/>
</dbReference>
<proteinExistence type="predicted"/>
<name>A0A8H6ZUT0_PLEOS</name>
<dbReference type="AlphaFoldDB" id="A0A8H6ZUT0"/>
<organism evidence="2 3">
    <name type="scientific">Pleurotus ostreatus</name>
    <name type="common">Oyster mushroom</name>
    <name type="synonym">White-rot fungus</name>
    <dbReference type="NCBI Taxonomy" id="5322"/>
    <lineage>
        <taxon>Eukaryota</taxon>
        <taxon>Fungi</taxon>
        <taxon>Dikarya</taxon>
        <taxon>Basidiomycota</taxon>
        <taxon>Agaricomycotina</taxon>
        <taxon>Agaricomycetes</taxon>
        <taxon>Agaricomycetidae</taxon>
        <taxon>Agaricales</taxon>
        <taxon>Pleurotineae</taxon>
        <taxon>Pleurotaceae</taxon>
        <taxon>Pleurotus</taxon>
    </lineage>
</organism>
<keyword evidence="3" id="KW-1185">Reference proteome</keyword>
<dbReference type="Proteomes" id="UP000623687">
    <property type="component" value="Unassembled WGS sequence"/>
</dbReference>
<evidence type="ECO:0000313" key="3">
    <source>
        <dbReference type="Proteomes" id="UP000623687"/>
    </source>
</evidence>
<dbReference type="VEuPathDB" id="FungiDB:PC9H_008088"/>
<accession>A0A8H6ZUT0</accession>
<dbReference type="EMBL" id="JACETU010000005">
    <property type="protein sequence ID" value="KAF7428856.1"/>
    <property type="molecule type" value="Genomic_DNA"/>
</dbReference>
<gene>
    <name evidence="2" type="ORF">PC9H_008088</name>
</gene>
<sequence length="228" mass="24830">MSELFLKTSVSIRSFVKPVANRADADSDACYTSFASYKNGCMAEFFAALPEEQHDDASGSNGYFQMLKVAVSAQRSSAVSQIRLNGSWLFAGYNLPDILWSTDNGAGRLASLELQSMLKFPNDTVQYPHLASILYSDLKQSNTGLFQNPVLPQFAASGGVQEIWALGVPWKRCGVLEEDLNPDTFDVSDDDSEGSHGSSPSAHKAPALEGRSSKFGHKIMENMPIDSF</sequence>
<dbReference type="GeneID" id="59377906"/>
<evidence type="ECO:0000313" key="2">
    <source>
        <dbReference type="EMBL" id="KAF7428856.1"/>
    </source>
</evidence>
<reference evidence="2" key="1">
    <citation type="submission" date="2019-07" db="EMBL/GenBank/DDBJ databases">
        <authorList>
            <person name="Palmer J.M."/>
        </authorList>
    </citation>
    <scope>NUCLEOTIDE SEQUENCE</scope>
    <source>
        <strain evidence="2">PC9</strain>
    </source>
</reference>
<comment type="caution">
    <text evidence="2">The sequence shown here is derived from an EMBL/GenBank/DDBJ whole genome shotgun (WGS) entry which is preliminary data.</text>
</comment>
<feature type="region of interest" description="Disordered" evidence="1">
    <location>
        <begin position="182"/>
        <end position="213"/>
    </location>
</feature>
<protein>
    <submittedName>
        <fullName evidence="2">Uncharacterized protein</fullName>
    </submittedName>
</protein>